<name>A0ACB8RFU1_9AGAM</name>
<reference evidence="1" key="2">
    <citation type="journal article" date="2022" name="New Phytol.">
        <title>Evolutionary transition to the ectomycorrhizal habit in the genomes of a hyperdiverse lineage of mushroom-forming fungi.</title>
        <authorList>
            <person name="Looney B."/>
            <person name="Miyauchi S."/>
            <person name="Morin E."/>
            <person name="Drula E."/>
            <person name="Courty P.E."/>
            <person name="Kohler A."/>
            <person name="Kuo A."/>
            <person name="LaButti K."/>
            <person name="Pangilinan J."/>
            <person name="Lipzen A."/>
            <person name="Riley R."/>
            <person name="Andreopoulos W."/>
            <person name="He G."/>
            <person name="Johnson J."/>
            <person name="Nolan M."/>
            <person name="Tritt A."/>
            <person name="Barry K.W."/>
            <person name="Grigoriev I.V."/>
            <person name="Nagy L.G."/>
            <person name="Hibbett D."/>
            <person name="Henrissat B."/>
            <person name="Matheny P.B."/>
            <person name="Labbe J."/>
            <person name="Martin F.M."/>
        </authorList>
    </citation>
    <scope>NUCLEOTIDE SEQUENCE</scope>
    <source>
        <strain evidence="1">FP105234-sp</strain>
    </source>
</reference>
<sequence length="131" mass="15020">LMELTDADRVNLRDPRKTIGRASVHLSPESFSYFLPGHKGDRFFEGNTVIIAQRLDGLDPHALFKRYLSSRDRRFPYDPALFLTARGAVPTRTWFLRRLRKLFPNTIAGHSLRAGGATYFASEGWPDDRIQ</sequence>
<gene>
    <name evidence="1" type="ORF">FA95DRAFT_1475556</name>
</gene>
<proteinExistence type="predicted"/>
<organism evidence="1 2">
    <name type="scientific">Auriscalpium vulgare</name>
    <dbReference type="NCBI Taxonomy" id="40419"/>
    <lineage>
        <taxon>Eukaryota</taxon>
        <taxon>Fungi</taxon>
        <taxon>Dikarya</taxon>
        <taxon>Basidiomycota</taxon>
        <taxon>Agaricomycotina</taxon>
        <taxon>Agaricomycetes</taxon>
        <taxon>Russulales</taxon>
        <taxon>Auriscalpiaceae</taxon>
        <taxon>Auriscalpium</taxon>
    </lineage>
</organism>
<evidence type="ECO:0000313" key="1">
    <source>
        <dbReference type="EMBL" id="KAI0042546.1"/>
    </source>
</evidence>
<accession>A0ACB8RFU1</accession>
<keyword evidence="2" id="KW-1185">Reference proteome</keyword>
<evidence type="ECO:0000313" key="2">
    <source>
        <dbReference type="Proteomes" id="UP000814033"/>
    </source>
</evidence>
<comment type="caution">
    <text evidence="1">The sequence shown here is derived from an EMBL/GenBank/DDBJ whole genome shotgun (WGS) entry which is preliminary data.</text>
</comment>
<reference evidence="1" key="1">
    <citation type="submission" date="2021-02" db="EMBL/GenBank/DDBJ databases">
        <authorList>
            <consortium name="DOE Joint Genome Institute"/>
            <person name="Ahrendt S."/>
            <person name="Looney B.P."/>
            <person name="Miyauchi S."/>
            <person name="Morin E."/>
            <person name="Drula E."/>
            <person name="Courty P.E."/>
            <person name="Chicoki N."/>
            <person name="Fauchery L."/>
            <person name="Kohler A."/>
            <person name="Kuo A."/>
            <person name="Labutti K."/>
            <person name="Pangilinan J."/>
            <person name="Lipzen A."/>
            <person name="Riley R."/>
            <person name="Andreopoulos W."/>
            <person name="He G."/>
            <person name="Johnson J."/>
            <person name="Barry K.W."/>
            <person name="Grigoriev I.V."/>
            <person name="Nagy L."/>
            <person name="Hibbett D."/>
            <person name="Henrissat B."/>
            <person name="Matheny P.B."/>
            <person name="Labbe J."/>
            <person name="Martin F."/>
        </authorList>
    </citation>
    <scope>NUCLEOTIDE SEQUENCE</scope>
    <source>
        <strain evidence="1">FP105234-sp</strain>
    </source>
</reference>
<feature type="non-terminal residue" evidence="1">
    <location>
        <position position="1"/>
    </location>
</feature>
<feature type="non-terminal residue" evidence="1">
    <location>
        <position position="131"/>
    </location>
</feature>
<dbReference type="EMBL" id="MU276061">
    <property type="protein sequence ID" value="KAI0042546.1"/>
    <property type="molecule type" value="Genomic_DNA"/>
</dbReference>
<dbReference type="Proteomes" id="UP000814033">
    <property type="component" value="Unassembled WGS sequence"/>
</dbReference>
<protein>
    <submittedName>
        <fullName evidence="1">Uncharacterized protein</fullName>
    </submittedName>
</protein>